<protein>
    <submittedName>
        <fullName evidence="7">Penicillin-binding transpeptidase domain-containing protein</fullName>
    </submittedName>
</protein>
<dbReference type="GO" id="GO:0046677">
    <property type="term" value="P:response to antibiotic"/>
    <property type="evidence" value="ECO:0007669"/>
    <property type="project" value="InterPro"/>
</dbReference>
<dbReference type="GO" id="GO:0008658">
    <property type="term" value="F:penicillin binding"/>
    <property type="evidence" value="ECO:0007669"/>
    <property type="project" value="InterPro"/>
</dbReference>
<dbReference type="Proteomes" id="UP000298615">
    <property type="component" value="Chromosome"/>
</dbReference>
<evidence type="ECO:0000313" key="8">
    <source>
        <dbReference type="Proteomes" id="UP000298615"/>
    </source>
</evidence>
<dbReference type="InterPro" id="IPR036138">
    <property type="entry name" value="PBP_dimer_sf"/>
</dbReference>
<dbReference type="GO" id="GO:0005886">
    <property type="term" value="C:plasma membrane"/>
    <property type="evidence" value="ECO:0007669"/>
    <property type="project" value="UniProtKB-SubCell"/>
</dbReference>
<dbReference type="InterPro" id="IPR001460">
    <property type="entry name" value="PCN-bd_Tpept"/>
</dbReference>
<feature type="domain" description="Penicillin-binding protein dimerisation" evidence="5">
    <location>
        <begin position="158"/>
        <end position="325"/>
    </location>
</feature>
<dbReference type="InterPro" id="IPR012338">
    <property type="entry name" value="Beta-lactam/transpept-like"/>
</dbReference>
<dbReference type="InterPro" id="IPR005311">
    <property type="entry name" value="PBP_dimer"/>
</dbReference>
<dbReference type="Gene3D" id="3.30.1390.30">
    <property type="entry name" value="Penicillin-binding protein 2a, domain 3"/>
    <property type="match status" value="1"/>
</dbReference>
<dbReference type="InterPro" id="IPR050515">
    <property type="entry name" value="Beta-lactam/transpept"/>
</dbReference>
<gene>
    <name evidence="7" type="ORF">FA707_06560</name>
</gene>
<dbReference type="SUPFAM" id="SSF54427">
    <property type="entry name" value="NTF2-like"/>
    <property type="match status" value="1"/>
</dbReference>
<dbReference type="Pfam" id="PF00905">
    <property type="entry name" value="Transpeptidase"/>
    <property type="match status" value="1"/>
</dbReference>
<comment type="similarity">
    <text evidence="2">Belongs to the transpeptidase family.</text>
</comment>
<organism evidence="7 8">
    <name type="scientific">Vagococcus zengguangii</name>
    <dbReference type="NCBI Taxonomy" id="2571750"/>
    <lineage>
        <taxon>Bacteria</taxon>
        <taxon>Bacillati</taxon>
        <taxon>Bacillota</taxon>
        <taxon>Bacilli</taxon>
        <taxon>Lactobacillales</taxon>
        <taxon>Enterococcaceae</taxon>
        <taxon>Vagococcus</taxon>
    </lineage>
</organism>
<evidence type="ECO:0000256" key="2">
    <source>
        <dbReference type="ARBA" id="ARBA00007171"/>
    </source>
</evidence>
<dbReference type="Pfam" id="PF05223">
    <property type="entry name" value="MecA_N"/>
    <property type="match status" value="1"/>
</dbReference>
<keyword evidence="8" id="KW-1185">Reference proteome</keyword>
<dbReference type="PANTHER" id="PTHR30627:SF25">
    <property type="entry name" value="PENICILLIN-BINDING PROTEIN 3"/>
    <property type="match status" value="1"/>
</dbReference>
<dbReference type="GO" id="GO:0071555">
    <property type="term" value="P:cell wall organization"/>
    <property type="evidence" value="ECO:0007669"/>
    <property type="project" value="TreeGrafter"/>
</dbReference>
<feature type="domain" description="Penicillin-binding protein transpeptidase" evidence="4">
    <location>
        <begin position="358"/>
        <end position="658"/>
    </location>
</feature>
<dbReference type="EMBL" id="CP039712">
    <property type="protein sequence ID" value="QCI86653.1"/>
    <property type="molecule type" value="Genomic_DNA"/>
</dbReference>
<reference evidence="7 8" key="1">
    <citation type="submission" date="2019-04" db="EMBL/GenBank/DDBJ databases">
        <title>Vagococcus sp. nov., isolated from faeces of yaks (Bos grunniens).</title>
        <authorList>
            <person name="Ge Y."/>
        </authorList>
    </citation>
    <scope>NUCLEOTIDE SEQUENCE [LARGE SCALE GENOMIC DNA]</scope>
    <source>
        <strain evidence="7 8">MN-17</strain>
    </source>
</reference>
<sequence length="672" mass="73867">MKANNKLKGILIGAVVVALAAAAYAYQHHIKKQVNLSTAQLKKAIKKQDYEQLISLFDEDSIEEAGFTKESAATKYATIFNALNVSSVKITDFKQEKQDKNHYQVAYKLSMTTSMGEIKDEAYQTTLTKTDNGWQFEWSPALIFAEMTGNDKVMINEETAERGKILDRNGVELATKRAYQQVGVIPAKLGEGEERDKNIKAIAKKFDLDVETIESFLAPDWATGEVFVPLKTLVNDLSDEDLADLPTGVMISSKETRYYPLGEASAQLLGYTGQATAEDIEKNPELTADMTIGKAGLEASLDDQLRGKNGGTVQIEDEDGKVKRVILANDKEDGQDVTLTIDSKAQKIAFDSLDNQPGSAVASDPSTGELLVLASSPSYNPNQMTVGISTKDYQTYQEDENLPFIERYATNYAPGSTFKTLTAMIALDAGTLKPSDSLDINGLKWQQDDSWGNYYVTRVKEASPVNLETALVNSDNIFFAQKMLEMGEKTFRQGLEKFDFNESLELPITVPKASISNEASFDSNILLADTGYGQGELMIAPVTQLSMYSTLMNDGNLVYPQLVKGQEKPADKKQVVSKESANIVLNDLVGVVANQDGYAHDLYQSGRVIAAKTGTAEIKDKQDTTGKENSFLLFMDQEQKQFMGLVMSEDSRENGTAVSKTGALLDYLVTNY</sequence>
<dbReference type="InterPro" id="IPR007887">
    <property type="entry name" value="MecA_N"/>
</dbReference>
<dbReference type="Pfam" id="PF03717">
    <property type="entry name" value="PBP_dimer"/>
    <property type="match status" value="1"/>
</dbReference>
<dbReference type="SUPFAM" id="SSF56519">
    <property type="entry name" value="Penicillin binding protein dimerisation domain"/>
    <property type="match status" value="1"/>
</dbReference>
<accession>A0A4D7CTS5</accession>
<dbReference type="KEGG" id="vao:FA707_06560"/>
<evidence type="ECO:0000259" key="5">
    <source>
        <dbReference type="Pfam" id="PF03717"/>
    </source>
</evidence>
<evidence type="ECO:0000259" key="4">
    <source>
        <dbReference type="Pfam" id="PF00905"/>
    </source>
</evidence>
<evidence type="ECO:0000259" key="6">
    <source>
        <dbReference type="Pfam" id="PF05223"/>
    </source>
</evidence>
<dbReference type="AlphaFoldDB" id="A0A4D7CTS5"/>
<dbReference type="Gene3D" id="3.90.1310.10">
    <property type="entry name" value="Penicillin-binding protein 2a (Domain 2)"/>
    <property type="match status" value="1"/>
</dbReference>
<dbReference type="OrthoDB" id="9766847at2"/>
<dbReference type="RefSeq" id="WP_136953484.1">
    <property type="nucleotide sequence ID" value="NZ_CP039712.1"/>
</dbReference>
<evidence type="ECO:0000256" key="1">
    <source>
        <dbReference type="ARBA" id="ARBA00004162"/>
    </source>
</evidence>
<dbReference type="InterPro" id="IPR032710">
    <property type="entry name" value="NTF2-like_dom_sf"/>
</dbReference>
<proteinExistence type="inferred from homology"/>
<keyword evidence="3" id="KW-0472">Membrane</keyword>
<dbReference type="SUPFAM" id="SSF56601">
    <property type="entry name" value="beta-lactamase/transpeptidase-like"/>
    <property type="match status" value="1"/>
</dbReference>
<dbReference type="GO" id="GO:0071972">
    <property type="term" value="F:peptidoglycan L,D-transpeptidase activity"/>
    <property type="evidence" value="ECO:0007669"/>
    <property type="project" value="TreeGrafter"/>
</dbReference>
<evidence type="ECO:0000256" key="3">
    <source>
        <dbReference type="ARBA" id="ARBA00023136"/>
    </source>
</evidence>
<dbReference type="PANTHER" id="PTHR30627">
    <property type="entry name" value="PEPTIDOGLYCAN D,D-TRANSPEPTIDASE"/>
    <property type="match status" value="1"/>
</dbReference>
<name>A0A4D7CTS5_9ENTE</name>
<feature type="domain" description="NTF2-like N-terminal transpeptidase" evidence="6">
    <location>
        <begin position="43"/>
        <end position="151"/>
    </location>
</feature>
<dbReference type="Gene3D" id="3.40.710.10">
    <property type="entry name" value="DD-peptidase/beta-lactamase superfamily"/>
    <property type="match status" value="1"/>
</dbReference>
<evidence type="ECO:0000313" key="7">
    <source>
        <dbReference type="EMBL" id="QCI86653.1"/>
    </source>
</evidence>
<dbReference type="Gene3D" id="3.10.450.100">
    <property type="entry name" value="NTF2-like, domain 1"/>
    <property type="match status" value="1"/>
</dbReference>
<comment type="subcellular location">
    <subcellularLocation>
        <location evidence="1">Cell membrane</location>
        <topology evidence="1">Single-pass membrane protein</topology>
    </subcellularLocation>
</comment>